<dbReference type="Gene3D" id="3.40.30.10">
    <property type="entry name" value="Glutaredoxin"/>
    <property type="match status" value="1"/>
</dbReference>
<proteinExistence type="predicted"/>
<keyword evidence="3" id="KW-1185">Reference proteome</keyword>
<dbReference type="RefSeq" id="WP_378022968.1">
    <property type="nucleotide sequence ID" value="NZ_JBHSKG010000012.1"/>
</dbReference>
<comment type="caution">
    <text evidence="2">The sequence shown here is derived from an EMBL/GenBank/DDBJ whole genome shotgun (WGS) entry which is preliminary data.</text>
</comment>
<name>A0ABV9ZKV8_9PSEU</name>
<dbReference type="Pfam" id="PF03190">
    <property type="entry name" value="Thioredox_DsbH"/>
    <property type="match status" value="1"/>
</dbReference>
<sequence length="681" mass="72379">MPNRLAGSTSPYLRQHADNPIDWQPWSTAAFAEARRREVPVLLSVGYAACHWCHVMAHESFSDADVAGYVNEHFVAVKVDREERPDVDAVYMEATQAMTGRGGWPMTCFLTPDGDPFHCGTYYPARPYGGMPSFTQLLGAVVTAWTEDGERVRSAARSITERLASASPPAAAGGVDEDTLAGAVAALTGDFDEHRGGFVPAREHPAPKFPPSAVLEFLLRHHERTGSSDALAMTEITAEAMARGGMFDQLAGGFARYSVDATWTVPHFEKMLYDNAQLLRAYAHLARLTGSELAARTTDMTAAFLLRDLRTPEGGFASALDADAAGEEGSTYVWSPAELAEVLGAEDGAWAAGLLGVTEDGTFEHGRSTLQMRADPDDPGRWQAVRKSLLTARARRPQPERDDKVVAAWNGLAATALVEASAALGRSEWLAAARRAVALLLRVHVVDGRLRRTSRDGVVGDAPAVLEDHAALVDGLLALHQATGEARWLAEARTLLDATLDHFAEIGEDGAFTGRFWDTADDAESLVTRPREITDGASPCGSSLLAGALLTASLLVEPAASSRYRELADAAVAAVGGLLTRHARFAGGWLSVAEAAVHGPLQVAVVAGPGELVERDRLADTARRHAPGGSVVVAGEPDADGVPLLADRPLVDGAPAAYVCRGFVCDRPRTAPDDLVAALAR</sequence>
<dbReference type="PANTHER" id="PTHR42899">
    <property type="entry name" value="SPERMATOGENESIS-ASSOCIATED PROTEIN 20"/>
    <property type="match status" value="1"/>
</dbReference>
<dbReference type="InterPro" id="IPR004879">
    <property type="entry name" value="Ssp411-like_TRX"/>
</dbReference>
<evidence type="ECO:0000259" key="1">
    <source>
        <dbReference type="Pfam" id="PF03190"/>
    </source>
</evidence>
<evidence type="ECO:0000313" key="2">
    <source>
        <dbReference type="EMBL" id="MFC5140803.1"/>
    </source>
</evidence>
<dbReference type="InterPro" id="IPR008928">
    <property type="entry name" value="6-hairpin_glycosidase_sf"/>
</dbReference>
<reference evidence="3" key="1">
    <citation type="journal article" date="2019" name="Int. J. Syst. Evol. Microbiol.">
        <title>The Global Catalogue of Microorganisms (GCM) 10K type strain sequencing project: providing services to taxonomists for standard genome sequencing and annotation.</title>
        <authorList>
            <consortium name="The Broad Institute Genomics Platform"/>
            <consortium name="The Broad Institute Genome Sequencing Center for Infectious Disease"/>
            <person name="Wu L."/>
            <person name="Ma J."/>
        </authorList>
    </citation>
    <scope>NUCLEOTIDE SEQUENCE [LARGE SCALE GENOMIC DNA]</scope>
    <source>
        <strain evidence="3">XZYJ18</strain>
    </source>
</reference>
<dbReference type="Gene3D" id="1.50.10.10">
    <property type="match status" value="1"/>
</dbReference>
<dbReference type="Proteomes" id="UP001596175">
    <property type="component" value="Unassembled WGS sequence"/>
</dbReference>
<dbReference type="PANTHER" id="PTHR42899:SF1">
    <property type="entry name" value="SPERMATOGENESIS-ASSOCIATED PROTEIN 20"/>
    <property type="match status" value="1"/>
</dbReference>
<evidence type="ECO:0000313" key="3">
    <source>
        <dbReference type="Proteomes" id="UP001596175"/>
    </source>
</evidence>
<accession>A0ABV9ZKV8</accession>
<dbReference type="InterPro" id="IPR012341">
    <property type="entry name" value="6hp_glycosidase-like_sf"/>
</dbReference>
<dbReference type="PIRSF" id="PIRSF006402">
    <property type="entry name" value="UCP006402_thioredoxin"/>
    <property type="match status" value="1"/>
</dbReference>
<dbReference type="SUPFAM" id="SSF52833">
    <property type="entry name" value="Thioredoxin-like"/>
    <property type="match status" value="1"/>
</dbReference>
<dbReference type="InterPro" id="IPR024705">
    <property type="entry name" value="Ssp411"/>
</dbReference>
<feature type="domain" description="Spermatogenesis-associated protein 20-like TRX" evidence="1">
    <location>
        <begin position="3"/>
        <end position="163"/>
    </location>
</feature>
<protein>
    <submittedName>
        <fullName evidence="2">Thioredoxin domain-containing protein</fullName>
    </submittedName>
</protein>
<dbReference type="SUPFAM" id="SSF48208">
    <property type="entry name" value="Six-hairpin glycosidases"/>
    <property type="match status" value="1"/>
</dbReference>
<gene>
    <name evidence="2" type="ORF">ACFPK1_21385</name>
</gene>
<dbReference type="InterPro" id="IPR036249">
    <property type="entry name" value="Thioredoxin-like_sf"/>
</dbReference>
<dbReference type="CDD" id="cd02955">
    <property type="entry name" value="SSP411"/>
    <property type="match status" value="1"/>
</dbReference>
<organism evidence="2 3">
    <name type="scientific">Actinomycetospora rhizophila</name>
    <dbReference type="NCBI Taxonomy" id="1416876"/>
    <lineage>
        <taxon>Bacteria</taxon>
        <taxon>Bacillati</taxon>
        <taxon>Actinomycetota</taxon>
        <taxon>Actinomycetes</taxon>
        <taxon>Pseudonocardiales</taxon>
        <taxon>Pseudonocardiaceae</taxon>
        <taxon>Actinomycetospora</taxon>
    </lineage>
</organism>
<dbReference type="EMBL" id="JBHSKG010000012">
    <property type="protein sequence ID" value="MFC5140803.1"/>
    <property type="molecule type" value="Genomic_DNA"/>
</dbReference>